<organism evidence="2">
    <name type="scientific">Melampsora larici-populina (strain 98AG31 / pathotype 3-4-7)</name>
    <name type="common">Poplar leaf rust fungus</name>
    <dbReference type="NCBI Taxonomy" id="747676"/>
    <lineage>
        <taxon>Eukaryota</taxon>
        <taxon>Fungi</taxon>
        <taxon>Dikarya</taxon>
        <taxon>Basidiomycota</taxon>
        <taxon>Pucciniomycotina</taxon>
        <taxon>Pucciniomycetes</taxon>
        <taxon>Pucciniales</taxon>
        <taxon>Melampsoraceae</taxon>
        <taxon>Melampsora</taxon>
    </lineage>
</organism>
<dbReference type="EMBL" id="GL883091">
    <property type="protein sequence ID" value="EGG12191.1"/>
    <property type="molecule type" value="Genomic_DNA"/>
</dbReference>
<dbReference type="SUPFAM" id="SSF52047">
    <property type="entry name" value="RNI-like"/>
    <property type="match status" value="1"/>
</dbReference>
<sequence>MSSPSNEDDAMSAKVWLKTTTPSKMIHLATTMFRSVSANRIQECNICLDLISSRLDASHSELIKQEALWPQLNCLMLTITTFKNLSTFKFLTTEVAHISESFLARIISQLFNLNTIVLCGYNIGHVTEKLGHTSDLGTALVSRLSLKNLDIRYLKSFNTDWINLEWRCHLHELTIEPIILSTNSLFPERNLLEFCHIFHQSLIVLNLATSEFNYQQETVTLAQDFNHLRHLTFHGSHRFINVFSMCPRLESLTWLNGSPRLTEEVKGIWASLKIIRIPRDYFEEHDMKRDSSFPISRFEVKIIHCTLSLGIKDAWTDLNSWFNYKPPLAVV</sequence>
<dbReference type="AlphaFoldDB" id="F4R5U7"/>
<dbReference type="OrthoDB" id="10581063at2759"/>
<reference evidence="2" key="1">
    <citation type="journal article" date="2011" name="Proc. Natl. Acad. Sci. U.S.A.">
        <title>Obligate biotrophy features unraveled by the genomic analysis of rust fungi.</title>
        <authorList>
            <person name="Duplessis S."/>
            <person name="Cuomo C.A."/>
            <person name="Lin Y.-C."/>
            <person name="Aerts A."/>
            <person name="Tisserant E."/>
            <person name="Veneault-Fourrey C."/>
            <person name="Joly D.L."/>
            <person name="Hacquard S."/>
            <person name="Amselem J."/>
            <person name="Cantarel B.L."/>
            <person name="Chiu R."/>
            <person name="Coutinho P.M."/>
            <person name="Feau N."/>
            <person name="Field M."/>
            <person name="Frey P."/>
            <person name="Gelhaye E."/>
            <person name="Goldberg J."/>
            <person name="Grabherr M.G."/>
            <person name="Kodira C.D."/>
            <person name="Kohler A."/>
            <person name="Kuees U."/>
            <person name="Lindquist E.A."/>
            <person name="Lucas S.M."/>
            <person name="Mago R."/>
            <person name="Mauceli E."/>
            <person name="Morin E."/>
            <person name="Murat C."/>
            <person name="Pangilinan J.L."/>
            <person name="Park R."/>
            <person name="Pearson M."/>
            <person name="Quesneville H."/>
            <person name="Rouhier N."/>
            <person name="Sakthikumar S."/>
            <person name="Salamov A.A."/>
            <person name="Schmutz J."/>
            <person name="Selles B."/>
            <person name="Shapiro H."/>
            <person name="Tanguay P."/>
            <person name="Tuskan G.A."/>
            <person name="Henrissat B."/>
            <person name="Van de Peer Y."/>
            <person name="Rouze P."/>
            <person name="Ellis J.G."/>
            <person name="Dodds P.N."/>
            <person name="Schein J.E."/>
            <person name="Zhong S."/>
            <person name="Hamelin R.C."/>
            <person name="Grigoriev I.V."/>
            <person name="Szabo L.J."/>
            <person name="Martin F."/>
        </authorList>
    </citation>
    <scope>NUCLEOTIDE SEQUENCE [LARGE SCALE GENOMIC DNA]</scope>
    <source>
        <strain evidence="2">98AG31 / pathotype 3-4-7</strain>
    </source>
</reference>
<dbReference type="VEuPathDB" id="FungiDB:MELLADRAFT_102052"/>
<dbReference type="GeneID" id="18921549"/>
<gene>
    <name evidence="1" type="ORF">MELLADRAFT_102052</name>
</gene>
<dbReference type="HOGENOM" id="CLU_839584_0_0_1"/>
<dbReference type="Proteomes" id="UP000001072">
    <property type="component" value="Unassembled WGS sequence"/>
</dbReference>
<name>F4R5U7_MELLP</name>
<proteinExistence type="predicted"/>
<keyword evidence="2" id="KW-1185">Reference proteome</keyword>
<evidence type="ECO:0008006" key="3">
    <source>
        <dbReference type="Google" id="ProtNLM"/>
    </source>
</evidence>
<protein>
    <recommendedName>
        <fullName evidence="3">F-box domain-containing protein</fullName>
    </recommendedName>
</protein>
<dbReference type="KEGG" id="mlr:MELLADRAFT_102052"/>
<evidence type="ECO:0000313" key="2">
    <source>
        <dbReference type="Proteomes" id="UP000001072"/>
    </source>
</evidence>
<dbReference type="InParanoid" id="F4R5U7"/>
<dbReference type="RefSeq" id="XP_007404566.1">
    <property type="nucleotide sequence ID" value="XM_007404504.1"/>
</dbReference>
<accession>F4R5U7</accession>
<evidence type="ECO:0000313" key="1">
    <source>
        <dbReference type="EMBL" id="EGG12191.1"/>
    </source>
</evidence>